<keyword evidence="4" id="KW-0547">Nucleotide-binding</keyword>
<evidence type="ECO:0000256" key="4">
    <source>
        <dbReference type="ARBA" id="ARBA00022741"/>
    </source>
</evidence>
<dbReference type="Gramene" id="OE9A038149T5">
    <property type="protein sequence ID" value="OE9A038149C5"/>
    <property type="gene ID" value="OE9A038149"/>
</dbReference>
<dbReference type="Gene3D" id="3.80.10.10">
    <property type="entry name" value="Ribonuclease Inhibitor"/>
    <property type="match status" value="1"/>
</dbReference>
<feature type="domain" description="Disease resistance R13L4/SHOC-2-like LRR" evidence="11">
    <location>
        <begin position="572"/>
        <end position="892"/>
    </location>
</feature>
<dbReference type="InterPro" id="IPR001611">
    <property type="entry name" value="Leu-rich_rpt"/>
</dbReference>
<evidence type="ECO:0000256" key="2">
    <source>
        <dbReference type="ARBA" id="ARBA00022614"/>
    </source>
</evidence>
<dbReference type="PRINTS" id="PR00364">
    <property type="entry name" value="DISEASERSIST"/>
</dbReference>
<dbReference type="GO" id="GO:0005524">
    <property type="term" value="F:ATP binding"/>
    <property type="evidence" value="ECO:0007669"/>
    <property type="project" value="UniProtKB-KW"/>
</dbReference>
<dbReference type="Pfam" id="PF23559">
    <property type="entry name" value="WHD_DRP"/>
    <property type="match status" value="1"/>
</dbReference>
<protein>
    <submittedName>
        <fullName evidence="12">Disease resistance RGA3</fullName>
    </submittedName>
</protein>
<dbReference type="InterPro" id="IPR055414">
    <property type="entry name" value="LRR_R13L4/SHOC2-like"/>
</dbReference>
<dbReference type="SUPFAM" id="SSF52058">
    <property type="entry name" value="L domain-like"/>
    <property type="match status" value="1"/>
</dbReference>
<evidence type="ECO:0000313" key="12">
    <source>
        <dbReference type="EMBL" id="CAA2967967.1"/>
    </source>
</evidence>
<accession>A0A8S0QSE4</accession>
<dbReference type="InterPro" id="IPR032675">
    <property type="entry name" value="LRR_dom_sf"/>
</dbReference>
<keyword evidence="7" id="KW-0175">Coiled coil</keyword>
<reference evidence="12 13" key="1">
    <citation type="submission" date="2019-12" db="EMBL/GenBank/DDBJ databases">
        <authorList>
            <person name="Alioto T."/>
            <person name="Alioto T."/>
            <person name="Gomez Garrido J."/>
        </authorList>
    </citation>
    <scope>NUCLEOTIDE SEQUENCE [LARGE SCALE GENOMIC DNA]</scope>
</reference>
<evidence type="ECO:0000259" key="9">
    <source>
        <dbReference type="Pfam" id="PF18052"/>
    </source>
</evidence>
<dbReference type="PANTHER" id="PTHR36766:SF45">
    <property type="entry name" value="NB-ARC DOMAIN-CONTAINING PROTEIN"/>
    <property type="match status" value="1"/>
</dbReference>
<dbReference type="AlphaFoldDB" id="A0A8S0QSE4"/>
<evidence type="ECO:0000256" key="6">
    <source>
        <dbReference type="ARBA" id="ARBA00022840"/>
    </source>
</evidence>
<dbReference type="EMBL" id="CACTIH010001895">
    <property type="protein sequence ID" value="CAA2967967.1"/>
    <property type="molecule type" value="Genomic_DNA"/>
</dbReference>
<comment type="similarity">
    <text evidence="1">Belongs to the disease resistance NB-LRR family.</text>
</comment>
<dbReference type="PANTHER" id="PTHR36766">
    <property type="entry name" value="PLANT BROAD-SPECTRUM MILDEW RESISTANCE PROTEIN RPW8"/>
    <property type="match status" value="1"/>
</dbReference>
<proteinExistence type="inferred from homology"/>
<dbReference type="InterPro" id="IPR002182">
    <property type="entry name" value="NB-ARC"/>
</dbReference>
<dbReference type="OrthoDB" id="660555at2759"/>
<feature type="domain" description="Disease resistance protein winged helix" evidence="10">
    <location>
        <begin position="474"/>
        <end position="547"/>
    </location>
</feature>
<comment type="caution">
    <text evidence="12">The sequence shown here is derived from an EMBL/GenBank/DDBJ whole genome shotgun (WGS) entry which is preliminary data.</text>
</comment>
<feature type="domain" description="Disease resistance N-terminal" evidence="9">
    <location>
        <begin position="52"/>
        <end position="134"/>
    </location>
</feature>
<evidence type="ECO:0000313" key="13">
    <source>
        <dbReference type="Proteomes" id="UP000594638"/>
    </source>
</evidence>
<dbReference type="GO" id="GO:0006952">
    <property type="term" value="P:defense response"/>
    <property type="evidence" value="ECO:0007669"/>
    <property type="project" value="UniProtKB-KW"/>
</dbReference>
<evidence type="ECO:0000259" key="8">
    <source>
        <dbReference type="Pfam" id="PF00931"/>
    </source>
</evidence>
<evidence type="ECO:0000259" key="11">
    <source>
        <dbReference type="Pfam" id="PF23598"/>
    </source>
</evidence>
<dbReference type="PROSITE" id="PS51450">
    <property type="entry name" value="LRR"/>
    <property type="match status" value="1"/>
</dbReference>
<dbReference type="InterPro" id="IPR038005">
    <property type="entry name" value="RX-like_CC"/>
</dbReference>
<evidence type="ECO:0000256" key="7">
    <source>
        <dbReference type="SAM" id="Coils"/>
    </source>
</evidence>
<keyword evidence="5" id="KW-0611">Plant defense</keyword>
<dbReference type="InterPro" id="IPR027417">
    <property type="entry name" value="P-loop_NTPase"/>
</dbReference>
<keyword evidence="6" id="KW-0067">ATP-binding</keyword>
<dbReference type="CDD" id="cd14798">
    <property type="entry name" value="RX-CC_like"/>
    <property type="match status" value="1"/>
</dbReference>
<dbReference type="GO" id="GO:0051707">
    <property type="term" value="P:response to other organism"/>
    <property type="evidence" value="ECO:0007669"/>
    <property type="project" value="UniProtKB-ARBA"/>
</dbReference>
<evidence type="ECO:0000256" key="5">
    <source>
        <dbReference type="ARBA" id="ARBA00022821"/>
    </source>
</evidence>
<dbReference type="InterPro" id="IPR036388">
    <property type="entry name" value="WH-like_DNA-bd_sf"/>
</dbReference>
<dbReference type="InterPro" id="IPR041118">
    <property type="entry name" value="Rx_N"/>
</dbReference>
<dbReference type="Gene3D" id="1.20.5.4130">
    <property type="match status" value="1"/>
</dbReference>
<dbReference type="SUPFAM" id="SSF52540">
    <property type="entry name" value="P-loop containing nucleoside triphosphate hydrolases"/>
    <property type="match status" value="1"/>
</dbReference>
<dbReference type="Gene3D" id="3.40.50.300">
    <property type="entry name" value="P-loop containing nucleotide triphosphate hydrolases"/>
    <property type="match status" value="1"/>
</dbReference>
<name>A0A8S0QSE4_OLEEU</name>
<evidence type="ECO:0000259" key="10">
    <source>
        <dbReference type="Pfam" id="PF23559"/>
    </source>
</evidence>
<dbReference type="Proteomes" id="UP000594638">
    <property type="component" value="Unassembled WGS sequence"/>
</dbReference>
<evidence type="ECO:0000256" key="3">
    <source>
        <dbReference type="ARBA" id="ARBA00022737"/>
    </source>
</evidence>
<dbReference type="Gene3D" id="1.10.10.10">
    <property type="entry name" value="Winged helix-like DNA-binding domain superfamily/Winged helix DNA-binding domain"/>
    <property type="match status" value="1"/>
</dbReference>
<keyword evidence="2" id="KW-0433">Leucine-rich repeat</keyword>
<dbReference type="Pfam" id="PF23598">
    <property type="entry name" value="LRR_14"/>
    <property type="match status" value="1"/>
</dbReference>
<dbReference type="Pfam" id="PF00931">
    <property type="entry name" value="NB-ARC"/>
    <property type="match status" value="1"/>
</dbReference>
<evidence type="ECO:0000256" key="1">
    <source>
        <dbReference type="ARBA" id="ARBA00008894"/>
    </source>
</evidence>
<dbReference type="InterPro" id="IPR058922">
    <property type="entry name" value="WHD_DRP"/>
</dbReference>
<dbReference type="Gene3D" id="1.10.8.430">
    <property type="entry name" value="Helical domain of apoptotic protease-activating factors"/>
    <property type="match status" value="1"/>
</dbReference>
<keyword evidence="13" id="KW-1185">Reference proteome</keyword>
<dbReference type="Pfam" id="PF18052">
    <property type="entry name" value="Rx_N"/>
    <property type="match status" value="1"/>
</dbReference>
<dbReference type="GO" id="GO:0043531">
    <property type="term" value="F:ADP binding"/>
    <property type="evidence" value="ECO:0007669"/>
    <property type="project" value="InterPro"/>
</dbReference>
<feature type="coiled-coil region" evidence="7">
    <location>
        <begin position="71"/>
        <end position="98"/>
    </location>
</feature>
<keyword evidence="3" id="KW-0677">Repeat</keyword>
<sequence length="962" mass="108712">MPLLSRSPAAITAIRSIVAAEKKPSSSRVIIYRSITASSAACRYLTSNLTMAVFALVERLAPLIEKEVNLLLESKKEVENLTGKLKKIQEVLMDAERTAVTDPNVKSWLKELQDVSYEMDDALDEWQTANLQLQIEGSEEVSDPWEKVISFIQSVCLCFQHVIGRREINLKIKGLIGKLDLIVQGKDEFNFLRSGGHNLQEFKRIESYSLVDSLSVHGRSRDKENLMRNLLSEGRNGVEIVSIVGTGGVGKTTLAGLAYNDPEVEKHFEFRKWISVSDPFDVIKIANLVLQADGESSSNISNLEMLLQRVKNTVSEKRFLIVLDDVWTEDRTKWEPLKNSLQGAPGSRILMTTRSDRVVRVIGTDTRQPLGKLSEQDCWSLLSKIAIVGRSEEVHKKLEDIGRKIALKCKGLPLAAKTMGGLLSLKDTVGEWLNVLESPLWQLEEATVQLFPHLYLSYNDLSPVVKRCFSSCVIYPKDTLIRLDELIRIWMAHGYLGLSGNVDRMQSMGLELFKNLEMRSFFQELKKDKYDESNISCKMHDIMHDFINYLSKDDYCLILYGGVDIKNCDFGKVRTFCARNVTQENLPSNLFSHLKCVRVLIASDCGLRELPREIGKLIHLRYLDLSFNPIIELPETLCDLYNLQTLDLQGCFYLSALPQGIYKLINLRHLLIKSRGIRSIPQGLERLTGLWTLTRFVAGRGASKLGYLEKLNQLRGSLCLVLGDLNGLEDSVDAEKAKLKNKTHIQDLEFHLTGEVGVDVMEALQPPPNLHRLRLLGNKGAQFPVWITTSLDYLRFLHIGSFHDCSCLPPLGKLPMLEELEISSMFSMKYVGNEFLGIMETSQELPNAGTAFPKLRKLSFDGCVNWEKWEDITGDEKDHLLIMPCLRELEIVYCDKLKALPHCLLRMASSLEHLIIGSCNNLYSLYGDRTGDEWDKISHIPHIDVDSLSRLGSVSYVSVLNC</sequence>
<feature type="domain" description="NB-ARC" evidence="8">
    <location>
        <begin position="222"/>
        <end position="387"/>
    </location>
</feature>
<gene>
    <name evidence="12" type="ORF">OLEA9_A038149</name>
</gene>
<organism evidence="12 13">
    <name type="scientific">Olea europaea subsp. europaea</name>
    <dbReference type="NCBI Taxonomy" id="158383"/>
    <lineage>
        <taxon>Eukaryota</taxon>
        <taxon>Viridiplantae</taxon>
        <taxon>Streptophyta</taxon>
        <taxon>Embryophyta</taxon>
        <taxon>Tracheophyta</taxon>
        <taxon>Spermatophyta</taxon>
        <taxon>Magnoliopsida</taxon>
        <taxon>eudicotyledons</taxon>
        <taxon>Gunneridae</taxon>
        <taxon>Pentapetalae</taxon>
        <taxon>asterids</taxon>
        <taxon>lamiids</taxon>
        <taxon>Lamiales</taxon>
        <taxon>Oleaceae</taxon>
        <taxon>Oleeae</taxon>
        <taxon>Olea</taxon>
    </lineage>
</organism>
<dbReference type="InterPro" id="IPR042197">
    <property type="entry name" value="Apaf_helical"/>
</dbReference>